<feature type="compositionally biased region" description="Low complexity" evidence="1">
    <location>
        <begin position="1706"/>
        <end position="1716"/>
    </location>
</feature>
<feature type="compositionally biased region" description="Polar residues" evidence="1">
    <location>
        <begin position="746"/>
        <end position="766"/>
    </location>
</feature>
<feature type="compositionally biased region" description="Acidic residues" evidence="1">
    <location>
        <begin position="144"/>
        <end position="154"/>
    </location>
</feature>
<dbReference type="InterPro" id="IPR012340">
    <property type="entry name" value="NA-bd_OB-fold"/>
</dbReference>
<protein>
    <recommendedName>
        <fullName evidence="2">Telomeric single stranded DNA binding POT1/Cdc13 domain-containing protein</fullName>
    </recommendedName>
</protein>
<dbReference type="Pfam" id="PF02765">
    <property type="entry name" value="POT1"/>
    <property type="match status" value="1"/>
</dbReference>
<evidence type="ECO:0000259" key="2">
    <source>
        <dbReference type="SMART" id="SM00976"/>
    </source>
</evidence>
<feature type="compositionally biased region" description="Basic and acidic residues" evidence="1">
    <location>
        <begin position="1169"/>
        <end position="1181"/>
    </location>
</feature>
<feature type="region of interest" description="Disordered" evidence="1">
    <location>
        <begin position="1428"/>
        <end position="1482"/>
    </location>
</feature>
<evidence type="ECO:0000256" key="1">
    <source>
        <dbReference type="SAM" id="MobiDB-lite"/>
    </source>
</evidence>
<feature type="compositionally biased region" description="Basic and acidic residues" evidence="1">
    <location>
        <begin position="794"/>
        <end position="814"/>
    </location>
</feature>
<feature type="domain" description="Telomeric single stranded DNA binding POT1/Cdc13" evidence="2">
    <location>
        <begin position="1515"/>
        <end position="1665"/>
    </location>
</feature>
<feature type="compositionally biased region" description="Basic and acidic residues" evidence="1">
    <location>
        <begin position="938"/>
        <end position="958"/>
    </location>
</feature>
<feature type="region of interest" description="Disordered" evidence="1">
    <location>
        <begin position="679"/>
        <end position="1401"/>
    </location>
</feature>
<feature type="compositionally biased region" description="Polar residues" evidence="1">
    <location>
        <begin position="815"/>
        <end position="834"/>
    </location>
</feature>
<dbReference type="EMBL" id="ML995490">
    <property type="protein sequence ID" value="KAF2140162.1"/>
    <property type="molecule type" value="Genomic_DNA"/>
</dbReference>
<dbReference type="RefSeq" id="XP_033395875.1">
    <property type="nucleotide sequence ID" value="XM_033543293.1"/>
</dbReference>
<feature type="compositionally biased region" description="Polar residues" evidence="1">
    <location>
        <begin position="1453"/>
        <end position="1465"/>
    </location>
</feature>
<dbReference type="SUPFAM" id="SSF50249">
    <property type="entry name" value="Nucleic acid-binding proteins"/>
    <property type="match status" value="1"/>
</dbReference>
<feature type="compositionally biased region" description="Polar residues" evidence="1">
    <location>
        <begin position="1044"/>
        <end position="1060"/>
    </location>
</feature>
<sequence>MAAAQPERIPIATLHPKLPAPASKSITAIVTLLWPYSSSTRTCALLLAEPDFRLRRRRGQVRVQLFGEAAHAVATSGVGIGDEVVLRLTGAEWLRVQGEEDGVVTTPGKSVEWELGFRRRLGMRVTRDGQNLAHLDVSSGTPEPEGEQDEESAFEDSPLVARLSANGFQSAVWSSPAFLKRARLSLDQLDRSFGSGSDLFAEEDGYVEGKGRKRRRKSFKDINVWTYTTRTPSPEKTDAISVDDETAITPQEEISVAQQATPLSETPVSAETSFAEATAEDEESLVPEPSEAPKHPEPVDREEALERKLDEPKTMQEERQALEDAITQEYLVETHEHEATSGDISEDTDVAEPEDRLDASYSLKDVELVQGDDYHSVEQEEESIDNERTEGESVFSDAPKSSELLAGGSPSGVPLQGKDSAKEADSEREEDVEDAESNVETAEVSSREASEEPDLSQQGKPSTGDGRKDAGKAISVSKAKSPDTGAEVEAGPKISEQISATNQEASKLMDQPTIPMLPPALPYLQAQLAASSSSREPAIAVHAPETPQLQPVTSSTLPLPSPFPETTEATATSYMDSRPSIALEPSTADIQEAQHAGGKQSTVAQLEVPKTSQIDFRLAGVEGQQKASMKADQGVEPHSQSDFDDRFPFGLDGASAAPRPKLGPITKSVEVIDLQDSQLDMTQPAPPPVVEEKELVPTSKAEEQKVPADPSLARQAITPQPAPTPVVEMLAEKTSSDAELLDDTRSVATGNANQDQMDHFQSSIDEATQQQASQKLQQAVEETKTPPAEDLEKEGESKPSSDQIKEAERRKGVQEETQTPSSPLEPSAPVQTQEDVSEPESSQLLESSAPQGPMSYGQESYVPSWEDEDTMMTEPEAEPSELPGPAAVPQERDESRVPDVGARPSADVPVASKEQAPQIVDLGSETDSEDESMVDVSAVREESVAPVRDEEVTGRGRTIESVQTAEPVRKTERVQTAESVETAEPVQTIEPVQDSQIQPAAETRGSSSEYHVLSSSPLTATERRSAEEIEHLDLSQVEPDYISYTPSQTQTRAAPTSSGVAQRVLARRRRTKVKDSEDSYNSEQSISTIVESSSPAPETIPEEEFEPSALEPSQILGEPSQTTPPPQHASRRTPEPPSVSPVTPVRQKAPSPSRSPVGHTPEMDPQEVQNRRLESQLRDSYPELVEPLPVHPSTLPEHAVPMHSSMLRDESSLMRALRTTQPQPSAFEESVRAGGKEAQVETQGETQDSKAAETQVSTQAETRDETQDETQVTPKAKSQKAVADHEVDEMEIVHSSPPAQPSLATRHFQSVQQTQPITPEASQQTSQVQETSKPTAADSIAPPTPELTQKTGSFAKSDSQTTVVPVEQHKPSEVTTQDKTVAPRPAAPEAAKFPQAVAEQQTPAKKAVLHFDSPTLFGTPAKVTVPRPAAPEAAKASQAAVEQQTPAKKPASQFESPTLFGTMTPSKGLATHPSTTPKDAPPSLFSFSKPLTRPLQSQLATQSQSQGIRTALSYYTPLSQVPSFLNSQASTLDVLAVCTRAAKPPTRASAGPKDYFTLFRVADTSLTKGEEVRVQVFRPWKAALPEVEAGDAVLLRGFGVKSFKGGAGLVSGEAAAWCVWRYGKARERKMDFSQSLGPGSGVAAKGLDYDGIGGEAKETRRRKRHSTGGALGAGSSWGFGSASEKPIWADRTSGLWGDATGDAKGESGSSSSSSSSGDEDNGSGSGSEGDAGERGGLQVKTRRRQRVPREECHGPPVEVGEEERALVGGLRAWWLDSSKDGNSQHGDGEGVKGEE</sequence>
<evidence type="ECO:0000313" key="4">
    <source>
        <dbReference type="Proteomes" id="UP000799438"/>
    </source>
</evidence>
<dbReference type="Gene3D" id="2.40.50.140">
    <property type="entry name" value="Nucleic acid-binding proteins"/>
    <property type="match status" value="1"/>
</dbReference>
<feature type="compositionally biased region" description="Polar residues" evidence="1">
    <location>
        <begin position="993"/>
        <end position="1019"/>
    </location>
</feature>
<feature type="compositionally biased region" description="Acidic residues" evidence="1">
    <location>
        <begin position="865"/>
        <end position="879"/>
    </location>
</feature>
<dbReference type="GO" id="GO:0000723">
    <property type="term" value="P:telomere maintenance"/>
    <property type="evidence" value="ECO:0007669"/>
    <property type="project" value="InterPro"/>
</dbReference>
<name>A0A6A6B7L0_9PEZI</name>
<feature type="compositionally biased region" description="Polar residues" evidence="1">
    <location>
        <begin position="256"/>
        <end position="267"/>
    </location>
</feature>
<feature type="compositionally biased region" description="Low complexity" evidence="1">
    <location>
        <begin position="553"/>
        <end position="568"/>
    </location>
</feature>
<feature type="compositionally biased region" description="Acidic residues" evidence="1">
    <location>
        <begin position="426"/>
        <end position="437"/>
    </location>
</feature>
<feature type="compositionally biased region" description="Low complexity" evidence="1">
    <location>
        <begin position="839"/>
        <end position="851"/>
    </location>
</feature>
<reference evidence="3" key="1">
    <citation type="journal article" date="2020" name="Stud. Mycol.">
        <title>101 Dothideomycetes genomes: a test case for predicting lifestyles and emergence of pathogens.</title>
        <authorList>
            <person name="Haridas S."/>
            <person name="Albert R."/>
            <person name="Binder M."/>
            <person name="Bloem J."/>
            <person name="Labutti K."/>
            <person name="Salamov A."/>
            <person name="Andreopoulos B."/>
            <person name="Baker S."/>
            <person name="Barry K."/>
            <person name="Bills G."/>
            <person name="Bluhm B."/>
            <person name="Cannon C."/>
            <person name="Castanera R."/>
            <person name="Culley D."/>
            <person name="Daum C."/>
            <person name="Ezra D."/>
            <person name="Gonzalez J."/>
            <person name="Henrissat B."/>
            <person name="Kuo A."/>
            <person name="Liang C."/>
            <person name="Lipzen A."/>
            <person name="Lutzoni F."/>
            <person name="Magnuson J."/>
            <person name="Mondo S."/>
            <person name="Nolan M."/>
            <person name="Ohm R."/>
            <person name="Pangilinan J."/>
            <person name="Park H.-J."/>
            <person name="Ramirez L."/>
            <person name="Alfaro M."/>
            <person name="Sun H."/>
            <person name="Tritt A."/>
            <person name="Yoshinaga Y."/>
            <person name="Zwiers L.-H."/>
            <person name="Turgeon B."/>
            <person name="Goodwin S."/>
            <person name="Spatafora J."/>
            <person name="Crous P."/>
            <person name="Grigoriev I."/>
        </authorList>
    </citation>
    <scope>NUCLEOTIDE SEQUENCE</scope>
    <source>
        <strain evidence="3">CBS 121167</strain>
    </source>
</reference>
<dbReference type="GO" id="GO:0000781">
    <property type="term" value="C:chromosome, telomeric region"/>
    <property type="evidence" value="ECO:0007669"/>
    <property type="project" value="InterPro"/>
</dbReference>
<feature type="compositionally biased region" description="Basic and acidic residues" evidence="1">
    <location>
        <begin position="690"/>
        <end position="706"/>
    </location>
</feature>
<feature type="compositionally biased region" description="Polar residues" evidence="1">
    <location>
        <begin position="1079"/>
        <end position="1096"/>
    </location>
</feature>
<dbReference type="GeneID" id="54300790"/>
<feature type="region of interest" description="Disordered" evidence="1">
    <location>
        <begin position="543"/>
        <end position="571"/>
    </location>
</feature>
<dbReference type="SMART" id="SM00976">
    <property type="entry name" value="Telo_bind"/>
    <property type="match status" value="1"/>
</dbReference>
<feature type="compositionally biased region" description="Basic and acidic residues" evidence="1">
    <location>
        <begin position="1229"/>
        <end position="1239"/>
    </location>
</feature>
<feature type="compositionally biased region" description="Basic and acidic residues" evidence="1">
    <location>
        <begin position="1786"/>
        <end position="1795"/>
    </location>
</feature>
<dbReference type="GO" id="GO:0003677">
    <property type="term" value="F:DNA binding"/>
    <property type="evidence" value="ECO:0007669"/>
    <property type="project" value="InterPro"/>
</dbReference>
<feature type="region of interest" description="Disordered" evidence="1">
    <location>
        <begin position="253"/>
        <end position="503"/>
    </location>
</feature>
<proteinExistence type="predicted"/>
<feature type="compositionally biased region" description="Polar residues" evidence="1">
    <location>
        <begin position="1307"/>
        <end position="1334"/>
    </location>
</feature>
<feature type="region of interest" description="Disordered" evidence="1">
    <location>
        <begin position="1647"/>
        <end position="1678"/>
    </location>
</feature>
<feature type="compositionally biased region" description="Low complexity" evidence="1">
    <location>
        <begin position="767"/>
        <end position="779"/>
    </location>
</feature>
<dbReference type="InterPro" id="IPR011564">
    <property type="entry name" value="Telomer_end-bd_POT1/Cdc13"/>
</dbReference>
<evidence type="ECO:0000313" key="3">
    <source>
        <dbReference type="EMBL" id="KAF2140162.1"/>
    </source>
</evidence>
<gene>
    <name evidence="3" type="ORF">K452DRAFT_309949</name>
</gene>
<accession>A0A6A6B7L0</accession>
<feature type="compositionally biased region" description="Basic and acidic residues" evidence="1">
    <location>
        <begin position="291"/>
        <end position="322"/>
    </location>
</feature>
<feature type="compositionally biased region" description="Basic and acidic residues" evidence="1">
    <location>
        <begin position="353"/>
        <end position="378"/>
    </location>
</feature>
<feature type="region of interest" description="Disordered" evidence="1">
    <location>
        <begin position="1692"/>
        <end position="1795"/>
    </location>
</feature>
<dbReference type="Proteomes" id="UP000799438">
    <property type="component" value="Unassembled WGS sequence"/>
</dbReference>
<feature type="compositionally biased region" description="Acidic residues" evidence="1">
    <location>
        <begin position="924"/>
        <end position="933"/>
    </location>
</feature>
<feature type="compositionally biased region" description="Basic and acidic residues" evidence="1">
    <location>
        <begin position="1021"/>
        <end position="1033"/>
    </location>
</feature>
<feature type="region of interest" description="Disordered" evidence="1">
    <location>
        <begin position="624"/>
        <end position="662"/>
    </location>
</feature>
<feature type="compositionally biased region" description="Basic and acidic residues" evidence="1">
    <location>
        <begin position="633"/>
        <end position="647"/>
    </location>
</feature>
<dbReference type="OrthoDB" id="5363079at2759"/>
<feature type="region of interest" description="Disordered" evidence="1">
    <location>
        <begin position="132"/>
        <end position="155"/>
    </location>
</feature>
<organism evidence="3 4">
    <name type="scientific">Aplosporella prunicola CBS 121167</name>
    <dbReference type="NCBI Taxonomy" id="1176127"/>
    <lineage>
        <taxon>Eukaryota</taxon>
        <taxon>Fungi</taxon>
        <taxon>Dikarya</taxon>
        <taxon>Ascomycota</taxon>
        <taxon>Pezizomycotina</taxon>
        <taxon>Dothideomycetes</taxon>
        <taxon>Dothideomycetes incertae sedis</taxon>
        <taxon>Botryosphaeriales</taxon>
        <taxon>Aplosporellaceae</taxon>
        <taxon>Aplosporella</taxon>
    </lineage>
</organism>
<feature type="compositionally biased region" description="Polar residues" evidence="1">
    <location>
        <begin position="1346"/>
        <end position="1363"/>
    </location>
</feature>
<feature type="compositionally biased region" description="Low complexity" evidence="1">
    <location>
        <begin position="1428"/>
        <end position="1440"/>
    </location>
</feature>
<keyword evidence="4" id="KW-1185">Reference proteome</keyword>